<keyword evidence="2" id="KW-1185">Reference proteome</keyword>
<dbReference type="Proteomes" id="UP000245754">
    <property type="component" value="Unassembled WGS sequence"/>
</dbReference>
<reference evidence="1 2" key="1">
    <citation type="submission" date="2018-05" db="EMBL/GenBank/DDBJ databases">
        <title>Genomic Encyclopedia of Type Strains, Phase IV (KMG-V): Genome sequencing to study the core and pangenomes of soil and plant-associated prokaryotes.</title>
        <authorList>
            <person name="Whitman W."/>
        </authorList>
    </citation>
    <scope>NUCLEOTIDE SEQUENCE [LARGE SCALE GENOMIC DNA]</scope>
    <source>
        <strain evidence="1 2">SLV-132</strain>
    </source>
</reference>
<accession>A0A316EZF4</accession>
<comment type="caution">
    <text evidence="1">The sequence shown here is derived from an EMBL/GenBank/DDBJ whole genome shotgun (WGS) entry which is preliminary data.</text>
</comment>
<proteinExistence type="predicted"/>
<evidence type="ECO:0000313" key="1">
    <source>
        <dbReference type="EMBL" id="PWK37432.1"/>
    </source>
</evidence>
<dbReference type="EMBL" id="QGGT01000001">
    <property type="protein sequence ID" value="PWK37432.1"/>
    <property type="molecule type" value="Genomic_DNA"/>
</dbReference>
<sequence>MTRLLGPFRPLRDRPVEPLAMWGIAKAVPAMFVPSLAVLAMCLAACAGPGGTTDVRPPAAVMMPAPPAPMLRLPPAALQRELMLQQTIAADFMRAGKPEHRELQVLLEANATHTRVAAIGGGQVLARLDWDGTELRITRSPWAPESVQPERILSDLQLSLWPAPAIRGALPQGWALDDAPTGRRLRQGDDVVVEIRYPDAATTLIEQRRDGYRLTIRTLSGNSGANQ</sequence>
<organism evidence="1 2">
    <name type="scientific">Cupriavidus plantarum</name>
    <dbReference type="NCBI Taxonomy" id="942865"/>
    <lineage>
        <taxon>Bacteria</taxon>
        <taxon>Pseudomonadati</taxon>
        <taxon>Pseudomonadota</taxon>
        <taxon>Betaproteobacteria</taxon>
        <taxon>Burkholderiales</taxon>
        <taxon>Burkholderiaceae</taxon>
        <taxon>Cupriavidus</taxon>
    </lineage>
</organism>
<dbReference type="Pfam" id="PF11659">
    <property type="entry name" value="DUF3261"/>
    <property type="match status" value="1"/>
</dbReference>
<evidence type="ECO:0000313" key="2">
    <source>
        <dbReference type="Proteomes" id="UP000245754"/>
    </source>
</evidence>
<protein>
    <submittedName>
        <fullName evidence="1">Uncharacterized protein DUF3261</fullName>
    </submittedName>
</protein>
<dbReference type="InterPro" id="IPR021675">
    <property type="entry name" value="DUF3261"/>
</dbReference>
<gene>
    <name evidence="1" type="ORF">C7419_1011314</name>
</gene>
<name>A0A316EZF4_9BURK</name>
<dbReference type="AlphaFoldDB" id="A0A316EZF4"/>